<keyword evidence="2" id="KW-1185">Reference proteome</keyword>
<dbReference type="Proteomes" id="UP000319502">
    <property type="component" value="Unassembled WGS sequence"/>
</dbReference>
<evidence type="ECO:0000313" key="2">
    <source>
        <dbReference type="Proteomes" id="UP000319502"/>
    </source>
</evidence>
<gene>
    <name evidence="1" type="ORF">FHP91_10310</name>
</gene>
<sequence>MAPASIGPTKFVVPSEIANADFIAICDPDDFGEHYWHTYSEEEFRRIIEHTLSVWAAQEPEKHKEYAEALAEHGMQLVPVTLTYPPNARPLGKRRKPSFWQRLFGHR</sequence>
<protein>
    <submittedName>
        <fullName evidence="1">Uncharacterized protein</fullName>
    </submittedName>
</protein>
<dbReference type="AlphaFoldDB" id="A0A557QWS6"/>
<reference evidence="1 2" key="1">
    <citation type="submission" date="2019-07" db="EMBL/GenBank/DDBJ databases">
        <title>The pathways for chlorine oxyanion respiration interact through the shared metabolite chlorate.</title>
        <authorList>
            <person name="Barnum T.P."/>
            <person name="Cheng Y."/>
            <person name="Hill K.A."/>
            <person name="Lucas L.N."/>
            <person name="Carlson H.K."/>
            <person name="Coates J.D."/>
        </authorList>
    </citation>
    <scope>NUCLEOTIDE SEQUENCE [LARGE SCALE GENOMIC DNA]</scope>
    <source>
        <strain evidence="1 2">SFB-3</strain>
    </source>
</reference>
<accession>A0A557QWS6</accession>
<organism evidence="1 2">
    <name type="scientific">Denitromonas halophila</name>
    <dbReference type="NCBI Taxonomy" id="1629404"/>
    <lineage>
        <taxon>Bacteria</taxon>
        <taxon>Pseudomonadati</taxon>
        <taxon>Pseudomonadota</taxon>
        <taxon>Betaproteobacteria</taxon>
        <taxon>Rhodocyclales</taxon>
        <taxon>Zoogloeaceae</taxon>
        <taxon>Denitromonas</taxon>
    </lineage>
</organism>
<comment type="caution">
    <text evidence="1">The sequence shown here is derived from an EMBL/GenBank/DDBJ whole genome shotgun (WGS) entry which is preliminary data.</text>
</comment>
<dbReference type="EMBL" id="VMNK01000007">
    <property type="protein sequence ID" value="TVO57276.1"/>
    <property type="molecule type" value="Genomic_DNA"/>
</dbReference>
<proteinExistence type="predicted"/>
<name>A0A557QWS6_9RHOO</name>
<evidence type="ECO:0000313" key="1">
    <source>
        <dbReference type="EMBL" id="TVO57276.1"/>
    </source>
</evidence>